<dbReference type="NCBIfam" id="TIGR01764">
    <property type="entry name" value="excise"/>
    <property type="match status" value="1"/>
</dbReference>
<dbReference type="InterPro" id="IPR041657">
    <property type="entry name" value="HTH_17"/>
</dbReference>
<dbReference type="AlphaFoldDB" id="A0A1F8CMJ2"/>
<evidence type="ECO:0000259" key="1">
    <source>
        <dbReference type="Pfam" id="PF12728"/>
    </source>
</evidence>
<evidence type="ECO:0000313" key="2">
    <source>
        <dbReference type="EMBL" id="OGM77524.1"/>
    </source>
</evidence>
<organism evidence="2 3">
    <name type="scientific">Candidatus Woesebacteria bacterium RIFOXYA1_FULL_43_9</name>
    <dbReference type="NCBI Taxonomy" id="1802534"/>
    <lineage>
        <taxon>Bacteria</taxon>
        <taxon>Candidatus Woeseibacteriota</taxon>
    </lineage>
</organism>
<proteinExistence type="predicted"/>
<dbReference type="InterPro" id="IPR009061">
    <property type="entry name" value="DNA-bd_dom_put_sf"/>
</dbReference>
<dbReference type="GO" id="GO:0003677">
    <property type="term" value="F:DNA binding"/>
    <property type="evidence" value="ECO:0007669"/>
    <property type="project" value="InterPro"/>
</dbReference>
<dbReference type="EMBL" id="MGHU01000017">
    <property type="protein sequence ID" value="OGM77524.1"/>
    <property type="molecule type" value="Genomic_DNA"/>
</dbReference>
<evidence type="ECO:0000313" key="3">
    <source>
        <dbReference type="Proteomes" id="UP000179241"/>
    </source>
</evidence>
<name>A0A1F8CMJ2_9BACT</name>
<comment type="caution">
    <text evidence="2">The sequence shown here is derived from an EMBL/GenBank/DDBJ whole genome shotgun (WGS) entry which is preliminary data.</text>
</comment>
<feature type="domain" description="Helix-turn-helix" evidence="1">
    <location>
        <begin position="5"/>
        <end position="53"/>
    </location>
</feature>
<dbReference type="SUPFAM" id="SSF46955">
    <property type="entry name" value="Putative DNA-binding domain"/>
    <property type="match status" value="1"/>
</dbReference>
<dbReference type="Pfam" id="PF12728">
    <property type="entry name" value="HTH_17"/>
    <property type="match status" value="1"/>
</dbReference>
<dbReference type="InterPro" id="IPR010093">
    <property type="entry name" value="SinI_DNA-bd"/>
</dbReference>
<dbReference type="Proteomes" id="UP000179241">
    <property type="component" value="Unassembled WGS sequence"/>
</dbReference>
<reference evidence="2 3" key="1">
    <citation type="journal article" date="2016" name="Nat. Commun.">
        <title>Thousands of microbial genomes shed light on interconnected biogeochemical processes in an aquifer system.</title>
        <authorList>
            <person name="Anantharaman K."/>
            <person name="Brown C.T."/>
            <person name="Hug L.A."/>
            <person name="Sharon I."/>
            <person name="Castelle C.J."/>
            <person name="Probst A.J."/>
            <person name="Thomas B.C."/>
            <person name="Singh A."/>
            <person name="Wilkins M.J."/>
            <person name="Karaoz U."/>
            <person name="Brodie E.L."/>
            <person name="Williams K.H."/>
            <person name="Hubbard S.S."/>
            <person name="Banfield J.F."/>
        </authorList>
    </citation>
    <scope>NUCLEOTIDE SEQUENCE [LARGE SCALE GENOMIC DNA]</scope>
</reference>
<protein>
    <recommendedName>
        <fullName evidence="1">Helix-turn-helix domain-containing protein</fullName>
    </recommendedName>
</protein>
<gene>
    <name evidence="2" type="ORF">A2188_02340</name>
</gene>
<sequence>MNKEFYTAKDLADKLGVNIMTIYRYIDRGKLKAYKIGKEFRIEKVEFDNFLKKSLKAKK</sequence>
<accession>A0A1F8CMJ2</accession>